<keyword evidence="2" id="KW-0676">Redox-active center</keyword>
<dbReference type="EMBL" id="SHMG01000001">
    <property type="protein sequence ID" value="TAA46437.1"/>
    <property type="molecule type" value="Genomic_DNA"/>
</dbReference>
<dbReference type="PANTHER" id="PTHR43110">
    <property type="entry name" value="THIOL PEROXIDASE"/>
    <property type="match status" value="1"/>
</dbReference>
<dbReference type="GO" id="GO:0016209">
    <property type="term" value="F:antioxidant activity"/>
    <property type="evidence" value="ECO:0007669"/>
    <property type="project" value="InterPro"/>
</dbReference>
<organism evidence="5 6">
    <name type="scientific">Pseudoxanthomonas winnipegensis</name>
    <dbReference type="NCBI Taxonomy" id="2480810"/>
    <lineage>
        <taxon>Bacteria</taxon>
        <taxon>Pseudomonadati</taxon>
        <taxon>Pseudomonadota</taxon>
        <taxon>Gammaproteobacteria</taxon>
        <taxon>Lysobacterales</taxon>
        <taxon>Lysobacteraceae</taxon>
        <taxon>Pseudoxanthomonas</taxon>
    </lineage>
</organism>
<evidence type="ECO:0000256" key="2">
    <source>
        <dbReference type="ARBA" id="ARBA00023284"/>
    </source>
</evidence>
<comment type="caution">
    <text evidence="5">The sequence shown here is derived from an EMBL/GenBank/DDBJ whole genome shotgun (WGS) entry which is preliminary data.</text>
</comment>
<evidence type="ECO:0000313" key="5">
    <source>
        <dbReference type="EMBL" id="TAA46437.1"/>
    </source>
</evidence>
<protein>
    <submittedName>
        <fullName evidence="5">Redoxin domain-containing protein</fullName>
    </submittedName>
</protein>
<dbReference type="AlphaFoldDB" id="A0A4Q8M890"/>
<dbReference type="InterPro" id="IPR050455">
    <property type="entry name" value="Tpx_Peroxidase_subfamily"/>
</dbReference>
<feature type="active site" description="Cysteine sulfenic acid (-SOH) intermediate; for peroxidase activity" evidence="3">
    <location>
        <position position="53"/>
    </location>
</feature>
<dbReference type="Pfam" id="PF00578">
    <property type="entry name" value="AhpC-TSA"/>
    <property type="match status" value="1"/>
</dbReference>
<dbReference type="Proteomes" id="UP000294164">
    <property type="component" value="Unassembled WGS sequence"/>
</dbReference>
<reference evidence="5 6" key="1">
    <citation type="submission" date="2019-02" db="EMBL/GenBank/DDBJ databases">
        <title>WGS of Pseudoxanthomonas species novum from clinical isolates.</title>
        <authorList>
            <person name="Bernier A.-M."/>
            <person name="Bernard K."/>
            <person name="Vachon A."/>
        </authorList>
    </citation>
    <scope>NUCLEOTIDE SEQUENCE [LARGE SCALE GENOMIC DNA]</scope>
    <source>
        <strain evidence="5 6">NML130969</strain>
    </source>
</reference>
<dbReference type="OrthoDB" id="9809746at2"/>
<dbReference type="InterPro" id="IPR024706">
    <property type="entry name" value="Peroxiredoxin_AhpC-typ"/>
</dbReference>
<dbReference type="Gene3D" id="3.40.30.10">
    <property type="entry name" value="Glutaredoxin"/>
    <property type="match status" value="1"/>
</dbReference>
<keyword evidence="1" id="KW-0560">Oxidoreductase</keyword>
<gene>
    <name evidence="5" type="ORF">EA655_01775</name>
</gene>
<feature type="domain" description="Thioredoxin" evidence="4">
    <location>
        <begin position="11"/>
        <end position="161"/>
    </location>
</feature>
<dbReference type="SUPFAM" id="SSF52833">
    <property type="entry name" value="Thioredoxin-like"/>
    <property type="match status" value="1"/>
</dbReference>
<sequence>MSASDSSDAILPAGTQAPDFSLNATPDQALALHELRGRPVVLVFYPADWSPVCGDELALFNAALPLIAKSRATVLGISVDSVWCHQAFIADRKLGFELLSDFEPKGAVARRYGAYDAEHGYCKRALFVLDAQGTIAWSYLSPTAINPGVDGVLDALDALDALPKG</sequence>
<dbReference type="GO" id="GO:0016491">
    <property type="term" value="F:oxidoreductase activity"/>
    <property type="evidence" value="ECO:0007669"/>
    <property type="project" value="UniProtKB-KW"/>
</dbReference>
<accession>A0A4Q8M890</accession>
<proteinExistence type="predicted"/>
<dbReference type="PROSITE" id="PS51352">
    <property type="entry name" value="THIOREDOXIN_2"/>
    <property type="match status" value="1"/>
</dbReference>
<evidence type="ECO:0000256" key="1">
    <source>
        <dbReference type="ARBA" id="ARBA00023002"/>
    </source>
</evidence>
<dbReference type="InterPro" id="IPR000866">
    <property type="entry name" value="AhpC/TSA"/>
</dbReference>
<evidence type="ECO:0000256" key="3">
    <source>
        <dbReference type="PIRSR" id="PIRSR000239-1"/>
    </source>
</evidence>
<evidence type="ECO:0000313" key="6">
    <source>
        <dbReference type="Proteomes" id="UP000294164"/>
    </source>
</evidence>
<name>A0A4Q8M890_9GAMM</name>
<dbReference type="InterPro" id="IPR013766">
    <property type="entry name" value="Thioredoxin_domain"/>
</dbReference>
<dbReference type="RefSeq" id="WP_130533210.1">
    <property type="nucleotide sequence ID" value="NZ_SHMG01000001.1"/>
</dbReference>
<dbReference type="PIRSF" id="PIRSF000239">
    <property type="entry name" value="AHPC"/>
    <property type="match status" value="1"/>
</dbReference>
<evidence type="ECO:0000259" key="4">
    <source>
        <dbReference type="PROSITE" id="PS51352"/>
    </source>
</evidence>
<dbReference type="PANTHER" id="PTHR43110:SF1">
    <property type="entry name" value="THIOL PEROXIDASE"/>
    <property type="match status" value="1"/>
</dbReference>
<dbReference type="InterPro" id="IPR036249">
    <property type="entry name" value="Thioredoxin-like_sf"/>
</dbReference>